<accession>A0A1U6GZ71</accession>
<dbReference type="PANTHER" id="PTHR39327:SF1">
    <property type="entry name" value="BLR5470 PROTEIN"/>
    <property type="match status" value="1"/>
</dbReference>
<keyword evidence="1" id="KW-0732">Signal</keyword>
<dbReference type="SUPFAM" id="SSF54001">
    <property type="entry name" value="Cysteine proteinases"/>
    <property type="match status" value="1"/>
</dbReference>
<evidence type="ECO:0000256" key="1">
    <source>
        <dbReference type="SAM" id="SignalP"/>
    </source>
</evidence>
<feature type="chain" id="PRO_5012278832" evidence="1">
    <location>
        <begin position="27"/>
        <end position="328"/>
    </location>
</feature>
<dbReference type="Proteomes" id="UP000190989">
    <property type="component" value="Unassembled WGS sequence"/>
</dbReference>
<protein>
    <submittedName>
        <fullName evidence="2">Transglutaminase-like cysteine proteinase BTLCP</fullName>
    </submittedName>
</protein>
<dbReference type="InterPro" id="IPR010319">
    <property type="entry name" value="Transglutaminase-like_Cys_pept"/>
</dbReference>
<evidence type="ECO:0000313" key="2">
    <source>
        <dbReference type="EMBL" id="SLJ88823.1"/>
    </source>
</evidence>
<proteinExistence type="predicted"/>
<evidence type="ECO:0000313" key="3">
    <source>
        <dbReference type="Proteomes" id="UP000190989"/>
    </source>
</evidence>
<dbReference type="EMBL" id="FVZE01000001">
    <property type="protein sequence ID" value="SLJ88823.1"/>
    <property type="molecule type" value="Genomic_DNA"/>
</dbReference>
<sequence length="328" mass="34356">MKWSHLVAAGVPVLGLQLAIAAPAQASASVVLGLPLVAVAGISGLSSLTPSGSDFPASACEGPASAGHVALTPEPVASKAAALLGGAPSKLELISMQQSSRKGQSSQALAPIAPAAGGWRCASLAEARTMPAIYSATSHTPANPDNFLGSARLPLRHTNFDAQWDRVRSAGLSSRVVAGMATRSGAGVNETALAAVNAWSNRHIRYREDSDIYGKPDYWATASATLKRGAGDCEDIAIFKMQALAALGVPRSDLYLTIARNTVRNADHALLVVRLEGRYWLLDNATDKLLDGAMSYDYRPIMSFSAGGKWLHGYTREPEQAPTLLAAR</sequence>
<dbReference type="STRING" id="428990.SAMN06295987_101881"/>
<dbReference type="RefSeq" id="WP_079729563.1">
    <property type="nucleotide sequence ID" value="NZ_FVZE01000001.1"/>
</dbReference>
<dbReference type="InterPro" id="IPR038765">
    <property type="entry name" value="Papain-like_cys_pep_sf"/>
</dbReference>
<dbReference type="Gene3D" id="3.10.620.30">
    <property type="match status" value="1"/>
</dbReference>
<dbReference type="PANTHER" id="PTHR39327">
    <property type="match status" value="1"/>
</dbReference>
<keyword evidence="3" id="KW-1185">Reference proteome</keyword>
<feature type="signal peptide" evidence="1">
    <location>
        <begin position="1"/>
        <end position="26"/>
    </location>
</feature>
<gene>
    <name evidence="2" type="ORF">SAMN06295987_101881</name>
</gene>
<organism evidence="2 3">
    <name type="scientific">Novosphingobium mathurense</name>
    <dbReference type="NCBI Taxonomy" id="428990"/>
    <lineage>
        <taxon>Bacteria</taxon>
        <taxon>Pseudomonadati</taxon>
        <taxon>Pseudomonadota</taxon>
        <taxon>Alphaproteobacteria</taxon>
        <taxon>Sphingomonadales</taxon>
        <taxon>Sphingomonadaceae</taxon>
        <taxon>Novosphingobium</taxon>
    </lineage>
</organism>
<reference evidence="3" key="1">
    <citation type="submission" date="2017-02" db="EMBL/GenBank/DDBJ databases">
        <authorList>
            <person name="Varghese N."/>
            <person name="Submissions S."/>
        </authorList>
    </citation>
    <scope>NUCLEOTIDE SEQUENCE [LARGE SCALE GENOMIC DNA]</scope>
    <source>
        <strain evidence="3">SM117</strain>
    </source>
</reference>
<dbReference type="AlphaFoldDB" id="A0A1U6GZ71"/>
<dbReference type="Pfam" id="PF06035">
    <property type="entry name" value="Peptidase_C93"/>
    <property type="match status" value="1"/>
</dbReference>
<name>A0A1U6GZ71_9SPHN</name>